<dbReference type="RefSeq" id="XP_002292213.1">
    <property type="nucleotide sequence ID" value="XM_002292177.1"/>
</dbReference>
<gene>
    <name evidence="3" type="ORF">THAPSDRAFT_7929</name>
</gene>
<dbReference type="Proteomes" id="UP000001449">
    <property type="component" value="Chromosome 9"/>
</dbReference>
<dbReference type="GeneID" id="7449286"/>
<dbReference type="AlphaFoldDB" id="B8C7X6"/>
<evidence type="ECO:0000313" key="3">
    <source>
        <dbReference type="EMBL" id="EED90188.1"/>
    </source>
</evidence>
<dbReference type="InParanoid" id="B8C7X6"/>
<name>B8C7X6_THAPS</name>
<accession>B8C7X6</accession>
<evidence type="ECO:0000313" key="4">
    <source>
        <dbReference type="Proteomes" id="UP000001449"/>
    </source>
</evidence>
<keyword evidence="1" id="KW-0479">Metal-binding</keyword>
<proteinExistence type="predicted"/>
<protein>
    <recommendedName>
        <fullName evidence="2">CCHC-type domain-containing protein</fullName>
    </recommendedName>
</protein>
<evidence type="ECO:0000259" key="2">
    <source>
        <dbReference type="PROSITE" id="PS50158"/>
    </source>
</evidence>
<organism evidence="3 4">
    <name type="scientific">Thalassiosira pseudonana</name>
    <name type="common">Marine diatom</name>
    <name type="synonym">Cyclotella nana</name>
    <dbReference type="NCBI Taxonomy" id="35128"/>
    <lineage>
        <taxon>Eukaryota</taxon>
        <taxon>Sar</taxon>
        <taxon>Stramenopiles</taxon>
        <taxon>Ochrophyta</taxon>
        <taxon>Bacillariophyta</taxon>
        <taxon>Coscinodiscophyceae</taxon>
        <taxon>Thalassiosirophycidae</taxon>
        <taxon>Thalassiosirales</taxon>
        <taxon>Thalassiosiraceae</taxon>
        <taxon>Thalassiosira</taxon>
    </lineage>
</organism>
<keyword evidence="1" id="KW-0863">Zinc-finger</keyword>
<keyword evidence="4" id="KW-1185">Reference proteome</keyword>
<reference evidence="3 4" key="2">
    <citation type="journal article" date="2008" name="Nature">
        <title>The Phaeodactylum genome reveals the evolutionary history of diatom genomes.</title>
        <authorList>
            <person name="Bowler C."/>
            <person name="Allen A.E."/>
            <person name="Badger J.H."/>
            <person name="Grimwood J."/>
            <person name="Jabbari K."/>
            <person name="Kuo A."/>
            <person name="Maheswari U."/>
            <person name="Martens C."/>
            <person name="Maumus F."/>
            <person name="Otillar R.P."/>
            <person name="Rayko E."/>
            <person name="Salamov A."/>
            <person name="Vandepoele K."/>
            <person name="Beszteri B."/>
            <person name="Gruber A."/>
            <person name="Heijde M."/>
            <person name="Katinka M."/>
            <person name="Mock T."/>
            <person name="Valentin K."/>
            <person name="Verret F."/>
            <person name="Berges J.A."/>
            <person name="Brownlee C."/>
            <person name="Cadoret J.P."/>
            <person name="Chiovitti A."/>
            <person name="Choi C.J."/>
            <person name="Coesel S."/>
            <person name="De Martino A."/>
            <person name="Detter J.C."/>
            <person name="Durkin C."/>
            <person name="Falciatore A."/>
            <person name="Fournet J."/>
            <person name="Haruta M."/>
            <person name="Huysman M.J."/>
            <person name="Jenkins B.D."/>
            <person name="Jiroutova K."/>
            <person name="Jorgensen R.E."/>
            <person name="Joubert Y."/>
            <person name="Kaplan A."/>
            <person name="Kroger N."/>
            <person name="Kroth P.G."/>
            <person name="La Roche J."/>
            <person name="Lindquist E."/>
            <person name="Lommer M."/>
            <person name="Martin-Jezequel V."/>
            <person name="Lopez P.J."/>
            <person name="Lucas S."/>
            <person name="Mangogna M."/>
            <person name="McGinnis K."/>
            <person name="Medlin L.K."/>
            <person name="Montsant A."/>
            <person name="Oudot-Le Secq M.P."/>
            <person name="Napoli C."/>
            <person name="Obornik M."/>
            <person name="Parker M.S."/>
            <person name="Petit J.L."/>
            <person name="Porcel B.M."/>
            <person name="Poulsen N."/>
            <person name="Robison M."/>
            <person name="Rychlewski L."/>
            <person name="Rynearson T.A."/>
            <person name="Schmutz J."/>
            <person name="Shapiro H."/>
            <person name="Siaut M."/>
            <person name="Stanley M."/>
            <person name="Sussman M.R."/>
            <person name="Taylor A.R."/>
            <person name="Vardi A."/>
            <person name="von Dassow P."/>
            <person name="Vyverman W."/>
            <person name="Willis A."/>
            <person name="Wyrwicz L.S."/>
            <person name="Rokhsar D.S."/>
            <person name="Weissenbach J."/>
            <person name="Armbrust E.V."/>
            <person name="Green B.R."/>
            <person name="Van de Peer Y."/>
            <person name="Grigoriev I.V."/>
        </authorList>
    </citation>
    <scope>NUCLEOTIDE SEQUENCE [LARGE SCALE GENOMIC DNA]</scope>
    <source>
        <strain evidence="3 4">CCMP1335</strain>
    </source>
</reference>
<dbReference type="HOGENOM" id="CLU_1047613_0_0_1"/>
<reference evidence="3 4" key="1">
    <citation type="journal article" date="2004" name="Science">
        <title>The genome of the diatom Thalassiosira pseudonana: ecology, evolution, and metabolism.</title>
        <authorList>
            <person name="Armbrust E.V."/>
            <person name="Berges J.A."/>
            <person name="Bowler C."/>
            <person name="Green B.R."/>
            <person name="Martinez D."/>
            <person name="Putnam N.H."/>
            <person name="Zhou S."/>
            <person name="Allen A.E."/>
            <person name="Apt K.E."/>
            <person name="Bechner M."/>
            <person name="Brzezinski M.A."/>
            <person name="Chaal B.K."/>
            <person name="Chiovitti A."/>
            <person name="Davis A.K."/>
            <person name="Demarest M.S."/>
            <person name="Detter J.C."/>
            <person name="Glavina T."/>
            <person name="Goodstein D."/>
            <person name="Hadi M.Z."/>
            <person name="Hellsten U."/>
            <person name="Hildebrand M."/>
            <person name="Jenkins B.D."/>
            <person name="Jurka J."/>
            <person name="Kapitonov V.V."/>
            <person name="Kroger N."/>
            <person name="Lau W.W."/>
            <person name="Lane T.W."/>
            <person name="Larimer F.W."/>
            <person name="Lippmeier J.C."/>
            <person name="Lucas S."/>
            <person name="Medina M."/>
            <person name="Montsant A."/>
            <person name="Obornik M."/>
            <person name="Parker M.S."/>
            <person name="Palenik B."/>
            <person name="Pazour G.J."/>
            <person name="Richardson P.M."/>
            <person name="Rynearson T.A."/>
            <person name="Saito M.A."/>
            <person name="Schwartz D.C."/>
            <person name="Thamatrakoln K."/>
            <person name="Valentin K."/>
            <person name="Vardi A."/>
            <person name="Wilkerson F.P."/>
            <person name="Rokhsar D.S."/>
        </authorList>
    </citation>
    <scope>NUCLEOTIDE SEQUENCE [LARGE SCALE GENOMIC DNA]</scope>
    <source>
        <strain evidence="3 4">CCMP1335</strain>
    </source>
</reference>
<dbReference type="PROSITE" id="PS50158">
    <property type="entry name" value="ZF_CCHC"/>
    <property type="match status" value="1"/>
</dbReference>
<feature type="domain" description="CCHC-type" evidence="2">
    <location>
        <begin position="235"/>
        <end position="251"/>
    </location>
</feature>
<dbReference type="GO" id="GO:0003676">
    <property type="term" value="F:nucleic acid binding"/>
    <property type="evidence" value="ECO:0007669"/>
    <property type="project" value="InterPro"/>
</dbReference>
<dbReference type="EMBL" id="CM000645">
    <property type="protein sequence ID" value="EED90188.1"/>
    <property type="molecule type" value="Genomic_DNA"/>
</dbReference>
<keyword evidence="1" id="KW-0862">Zinc</keyword>
<dbReference type="InterPro" id="IPR001878">
    <property type="entry name" value="Znf_CCHC"/>
</dbReference>
<dbReference type="KEGG" id="tps:THAPSDRAFT_7929"/>
<dbReference type="eggNOG" id="ENOG502QYPT">
    <property type="taxonomic scope" value="Eukaryota"/>
</dbReference>
<dbReference type="PaxDb" id="35128-Thaps7929"/>
<evidence type="ECO:0000256" key="1">
    <source>
        <dbReference type="PROSITE-ProRule" id="PRU00047"/>
    </source>
</evidence>
<dbReference type="GO" id="GO:0008270">
    <property type="term" value="F:zinc ion binding"/>
    <property type="evidence" value="ECO:0007669"/>
    <property type="project" value="UniProtKB-KW"/>
</dbReference>
<sequence length="266" mass="30771">MICQHDNFFVRDVVYLEGMLEYMEREENASWLQCVHFPSTATLNYVEKVRRRYHLDLDTYCHDVSDEQLKGSLIPLVFWYGRTHIGRTSYYNDKILKDIPLNVGDHLEELWGTRQLKELLKLGNVQCDESELGELFRQAHSKYGNYVFFEKGDEGMKEEVLYHLSGRKACASNVGSDITGRSEIAYRKQKALHSFQPQGASFTTARRAVGVVPGLTVQQQQENAKLQFTGQFRQRCFHCGLKGHSFKFCPEMVKEDKPEVQVLDLS</sequence>